<dbReference type="RefSeq" id="WP_305998872.1">
    <property type="nucleotide sequence ID" value="NZ_JASNFN010000004.1"/>
</dbReference>
<evidence type="ECO:0000313" key="2">
    <source>
        <dbReference type="EMBL" id="MDP5182170.1"/>
    </source>
</evidence>
<feature type="compositionally biased region" description="Pro residues" evidence="1">
    <location>
        <begin position="442"/>
        <end position="463"/>
    </location>
</feature>
<evidence type="ECO:0000313" key="3">
    <source>
        <dbReference type="Proteomes" id="UP001233673"/>
    </source>
</evidence>
<comment type="caution">
    <text evidence="2">The sequence shown here is derived from an EMBL/GenBank/DDBJ whole genome shotgun (WGS) entry which is preliminary data.</text>
</comment>
<proteinExistence type="predicted"/>
<evidence type="ECO:0008006" key="4">
    <source>
        <dbReference type="Google" id="ProtNLM"/>
    </source>
</evidence>
<feature type="region of interest" description="Disordered" evidence="1">
    <location>
        <begin position="437"/>
        <end position="463"/>
    </location>
</feature>
<keyword evidence="3" id="KW-1185">Reference proteome</keyword>
<dbReference type="Proteomes" id="UP001233673">
    <property type="component" value="Unassembled WGS sequence"/>
</dbReference>
<reference evidence="3" key="1">
    <citation type="submission" date="2023-05" db="EMBL/GenBank/DDBJ databases">
        <title>Draft genome of Pseudofrankia sp. BMG5.37.</title>
        <authorList>
            <person name="Gtari M."/>
            <person name="Ghodhbane F."/>
            <person name="Sbissi I."/>
        </authorList>
    </citation>
    <scope>NUCLEOTIDE SEQUENCE [LARGE SCALE GENOMIC DNA]</scope>
    <source>
        <strain evidence="3">BMG 814</strain>
    </source>
</reference>
<protein>
    <recommendedName>
        <fullName evidence="4">Phage portal protein, SPP1 Gp6-like</fullName>
    </recommendedName>
</protein>
<dbReference type="EMBL" id="JASNFN010000004">
    <property type="protein sequence ID" value="MDP5182170.1"/>
    <property type="molecule type" value="Genomic_DNA"/>
</dbReference>
<evidence type="ECO:0000256" key="1">
    <source>
        <dbReference type="SAM" id="MobiDB-lite"/>
    </source>
</evidence>
<accession>A0ABT9IAN2</accession>
<name>A0ABT9IAN2_9ACTN</name>
<sequence length="463" mass="50925">MTPEQWLQYLCERMDARAPRLRALRDRLEGNGPLPEGADGMREAYRAFQRRARAGFAPLLTNAVAERMVISGVRVGDGTGDDDTARKIMRRNRLGILAPDVHRDMLGLSAGYVSVVGTQGNARIVYERPEQVITESDPLDPWNTLASLKVWRDKVRERDFAVLSLPGYMYRWFRPHKRESGLIEAPLRVSGGWIPQSLTVDLAPWVTTVPFWNAGGVAEFEQHTDILDRIDYGILQRLVVMAMQAYRQRATEGDLPEHDEAGNVIDYAALLKPGPGALWNLPPGVKLWESQSTDPTPLLTAVKDDIRELCAVTSTPLSTLMPDSANQSAEGASAAREGLVFKTENRIERARASWSQVLAQALAIETGVEQLPDVDVDFRPAAQLSLSERADAATKATDLPWETRMTDIWGYDGDAVKRMQTQRSQDALVLGLAQAPTAPALPSAPTPAELPAPRPPAELPAAG</sequence>
<gene>
    <name evidence="2" type="ORF">QOZ88_05935</name>
</gene>
<organism evidence="2 3">
    <name type="scientific">Blastococcus carthaginiensis</name>
    <dbReference type="NCBI Taxonomy" id="3050034"/>
    <lineage>
        <taxon>Bacteria</taxon>
        <taxon>Bacillati</taxon>
        <taxon>Actinomycetota</taxon>
        <taxon>Actinomycetes</taxon>
        <taxon>Geodermatophilales</taxon>
        <taxon>Geodermatophilaceae</taxon>
        <taxon>Blastococcus</taxon>
    </lineage>
</organism>